<gene>
    <name evidence="1" type="ORF">COCVIDRAFT_111125</name>
</gene>
<evidence type="ECO:0000313" key="2">
    <source>
        <dbReference type="Proteomes" id="UP000054337"/>
    </source>
</evidence>
<dbReference type="EMBL" id="KI968808">
    <property type="protein sequence ID" value="EUN22550.1"/>
    <property type="molecule type" value="Genomic_DNA"/>
</dbReference>
<proteinExistence type="predicted"/>
<evidence type="ECO:0000313" key="1">
    <source>
        <dbReference type="EMBL" id="EUN22550.1"/>
    </source>
</evidence>
<reference evidence="1 2" key="1">
    <citation type="journal article" date="2013" name="PLoS Genet.">
        <title>Comparative genome structure, secondary metabolite, and effector coding capacity across Cochliobolus pathogens.</title>
        <authorList>
            <person name="Condon B.J."/>
            <person name="Leng Y."/>
            <person name="Wu D."/>
            <person name="Bushley K.E."/>
            <person name="Ohm R.A."/>
            <person name="Otillar R."/>
            <person name="Martin J."/>
            <person name="Schackwitz W."/>
            <person name="Grimwood J."/>
            <person name="MohdZainudin N."/>
            <person name="Xue C."/>
            <person name="Wang R."/>
            <person name="Manning V.A."/>
            <person name="Dhillon B."/>
            <person name="Tu Z.J."/>
            <person name="Steffenson B.J."/>
            <person name="Salamov A."/>
            <person name="Sun H."/>
            <person name="Lowry S."/>
            <person name="LaButti K."/>
            <person name="Han J."/>
            <person name="Copeland A."/>
            <person name="Lindquist E."/>
            <person name="Barry K."/>
            <person name="Schmutz J."/>
            <person name="Baker S.E."/>
            <person name="Ciuffetti L.M."/>
            <person name="Grigoriev I.V."/>
            <person name="Zhong S."/>
            <person name="Turgeon B.G."/>
        </authorList>
    </citation>
    <scope>NUCLEOTIDE SEQUENCE [LARGE SCALE GENOMIC DNA]</scope>
    <source>
        <strain evidence="1 2">FI3</strain>
    </source>
</reference>
<dbReference type="Proteomes" id="UP000054337">
    <property type="component" value="Unassembled WGS sequence"/>
</dbReference>
<accession>W7E9F0</accession>
<organism evidence="1 2">
    <name type="scientific">Bipolaris victoriae (strain FI3)</name>
    <name type="common">Victoria blight of oats agent</name>
    <name type="synonym">Cochliobolus victoriae</name>
    <dbReference type="NCBI Taxonomy" id="930091"/>
    <lineage>
        <taxon>Eukaryota</taxon>
        <taxon>Fungi</taxon>
        <taxon>Dikarya</taxon>
        <taxon>Ascomycota</taxon>
        <taxon>Pezizomycotina</taxon>
        <taxon>Dothideomycetes</taxon>
        <taxon>Pleosporomycetidae</taxon>
        <taxon>Pleosporales</taxon>
        <taxon>Pleosporineae</taxon>
        <taxon>Pleosporaceae</taxon>
        <taxon>Bipolaris</taxon>
    </lineage>
</organism>
<dbReference type="RefSeq" id="XP_014552128.1">
    <property type="nucleotide sequence ID" value="XM_014696642.1"/>
</dbReference>
<protein>
    <submittedName>
        <fullName evidence="1">Uncharacterized protein</fullName>
    </submittedName>
</protein>
<dbReference type="HOGENOM" id="CLU_2941372_0_0_1"/>
<sequence length="60" mass="7079">MFLLVVWERRWQWWVLTGRDDVVIVDAALRWAIYVLSFRNCEMVSGSELRTTTIAHPALT</sequence>
<name>W7E9F0_BIPV3</name>
<dbReference type="AlphaFoldDB" id="W7E9F0"/>
<dbReference type="GeneID" id="26249921"/>
<keyword evidence="2" id="KW-1185">Reference proteome</keyword>